<evidence type="ECO:0000313" key="1">
    <source>
        <dbReference type="EMBL" id="RJF72778.1"/>
    </source>
</evidence>
<gene>
    <name evidence="1" type="ORF">D3875_15730</name>
</gene>
<evidence type="ECO:0000313" key="2">
    <source>
        <dbReference type="Proteomes" id="UP000286287"/>
    </source>
</evidence>
<dbReference type="AlphaFoldDB" id="A0A418V9H0"/>
<protein>
    <submittedName>
        <fullName evidence="1">Uncharacterized protein</fullName>
    </submittedName>
</protein>
<accession>A0A418V9H0</accession>
<name>A0A418V9H0_9DEIO</name>
<keyword evidence="2" id="KW-1185">Reference proteome</keyword>
<dbReference type="Proteomes" id="UP000286287">
    <property type="component" value="Unassembled WGS sequence"/>
</dbReference>
<organism evidence="1 2">
    <name type="scientific">Deinococcus cavernae</name>
    <dbReference type="NCBI Taxonomy" id="2320857"/>
    <lineage>
        <taxon>Bacteria</taxon>
        <taxon>Thermotogati</taxon>
        <taxon>Deinococcota</taxon>
        <taxon>Deinococci</taxon>
        <taxon>Deinococcales</taxon>
        <taxon>Deinococcaceae</taxon>
        <taxon>Deinococcus</taxon>
    </lineage>
</organism>
<reference evidence="1 2" key="1">
    <citation type="submission" date="2018-09" db="EMBL/GenBank/DDBJ databases">
        <authorList>
            <person name="Zhu H."/>
        </authorList>
    </citation>
    <scope>NUCLEOTIDE SEQUENCE [LARGE SCALE GENOMIC DNA]</scope>
    <source>
        <strain evidence="1 2">K2S05-167</strain>
    </source>
</reference>
<comment type="caution">
    <text evidence="1">The sequence shown here is derived from an EMBL/GenBank/DDBJ whole genome shotgun (WGS) entry which is preliminary data.</text>
</comment>
<proteinExistence type="predicted"/>
<sequence>MLCGQLSGVTATQVKPLPQEVEKPQDDLIAQVNNGQFNQQLPSVAAVNKEYMDDPIRFNDLFVCEVPVTAAPTDLKIIPINLLQTDTRQELTVQKDNGTSTTFKFWWYSNKTQSVSVSGTNCSTFGSFTNQVFALKLGWNLVTFTLNDDLKNSTFVVSAPTATRYTWTAANAAGAMLGQSNDPYFLMPWLHLDKYQNRR</sequence>
<dbReference type="EMBL" id="QYUJ01000014">
    <property type="protein sequence ID" value="RJF72778.1"/>
    <property type="molecule type" value="Genomic_DNA"/>
</dbReference>